<dbReference type="EMBL" id="JARFPK010000020">
    <property type="protein sequence ID" value="MDF0590815.1"/>
    <property type="molecule type" value="Genomic_DNA"/>
</dbReference>
<evidence type="ECO:0000256" key="1">
    <source>
        <dbReference type="SAM" id="Phobius"/>
    </source>
</evidence>
<keyword evidence="3" id="KW-1185">Reference proteome</keyword>
<sequence length="77" mass="8946">TNSTLRGYLFIAFIALILRMKLMRMMIDAELNKRYSVEGLLTELEKIKIMILPNGEKMTTEISKKQREILDALHMCA</sequence>
<evidence type="ECO:0000313" key="2">
    <source>
        <dbReference type="EMBL" id="MDF0590815.1"/>
    </source>
</evidence>
<reference evidence="2 3" key="1">
    <citation type="submission" date="2023-03" db="EMBL/GenBank/DDBJ databases">
        <title>WGS of Methanotrichaceae archaeon Mx.</title>
        <authorList>
            <person name="Sorokin D.Y."/>
            <person name="Merkel A.Y."/>
        </authorList>
    </citation>
    <scope>NUCLEOTIDE SEQUENCE [LARGE SCALE GENOMIC DNA]</scope>
    <source>
        <strain evidence="2 3">Mx</strain>
    </source>
</reference>
<gene>
    <name evidence="2" type="ORF">P0O15_06475</name>
</gene>
<keyword evidence="1" id="KW-1133">Transmembrane helix</keyword>
<feature type="transmembrane region" description="Helical" evidence="1">
    <location>
        <begin position="6"/>
        <end position="22"/>
    </location>
</feature>
<keyword evidence="1" id="KW-0812">Transmembrane</keyword>
<keyword evidence="1" id="KW-0472">Membrane</keyword>
<proteinExistence type="predicted"/>
<comment type="caution">
    <text evidence="2">The sequence shown here is derived from an EMBL/GenBank/DDBJ whole genome shotgun (WGS) entry which is preliminary data.</text>
</comment>
<protein>
    <submittedName>
        <fullName evidence="2">IS1634 family transposase</fullName>
    </submittedName>
</protein>
<dbReference type="Proteomes" id="UP001220010">
    <property type="component" value="Unassembled WGS sequence"/>
</dbReference>
<name>A0ABT5X7Z8_9EURY</name>
<evidence type="ECO:0000313" key="3">
    <source>
        <dbReference type="Proteomes" id="UP001220010"/>
    </source>
</evidence>
<feature type="non-terminal residue" evidence="2">
    <location>
        <position position="1"/>
    </location>
</feature>
<accession>A0ABT5X7Z8</accession>
<organism evidence="2 3">
    <name type="scientific">Candidatus Methanocrinis natronophilus</name>
    <dbReference type="NCBI Taxonomy" id="3033396"/>
    <lineage>
        <taxon>Archaea</taxon>
        <taxon>Methanobacteriati</taxon>
        <taxon>Methanobacteriota</taxon>
        <taxon>Stenosarchaea group</taxon>
        <taxon>Methanomicrobia</taxon>
        <taxon>Methanotrichales</taxon>
        <taxon>Methanotrichaceae</taxon>
        <taxon>Methanocrinis</taxon>
    </lineage>
</organism>